<gene>
    <name evidence="1" type="ordered locus">Fleli_2049</name>
</gene>
<name>I4AKE8_BERLS</name>
<dbReference type="AlphaFoldDB" id="I4AKE8"/>
<protein>
    <submittedName>
        <fullName evidence="1">Uncharacterized protein</fullName>
    </submittedName>
</protein>
<dbReference type="STRING" id="880071.Fleli_2049"/>
<dbReference type="HOGENOM" id="CLU_3381974_0_0_10"/>
<dbReference type="Proteomes" id="UP000006054">
    <property type="component" value="Chromosome"/>
</dbReference>
<dbReference type="EMBL" id="CP003345">
    <property type="protein sequence ID" value="AFM04433.1"/>
    <property type="molecule type" value="Genomic_DNA"/>
</dbReference>
<evidence type="ECO:0000313" key="2">
    <source>
        <dbReference type="Proteomes" id="UP000006054"/>
    </source>
</evidence>
<sequence length="33" mass="3859">MNIQMKDKEVYIFDRGILSVGGVIKQINDYKNK</sequence>
<proteinExistence type="predicted"/>
<organism evidence="1 2">
    <name type="scientific">Bernardetia litoralis (strain ATCC 23117 / DSM 6794 / NBRC 15988 / NCIMB 1366 / Fx l1 / Sio-4)</name>
    <name type="common">Flexibacter litoralis</name>
    <dbReference type="NCBI Taxonomy" id="880071"/>
    <lineage>
        <taxon>Bacteria</taxon>
        <taxon>Pseudomonadati</taxon>
        <taxon>Bacteroidota</taxon>
        <taxon>Cytophagia</taxon>
        <taxon>Cytophagales</taxon>
        <taxon>Bernardetiaceae</taxon>
        <taxon>Bernardetia</taxon>
    </lineage>
</organism>
<evidence type="ECO:0000313" key="1">
    <source>
        <dbReference type="EMBL" id="AFM04433.1"/>
    </source>
</evidence>
<reference evidence="2" key="1">
    <citation type="submission" date="2012-06" db="EMBL/GenBank/DDBJ databases">
        <title>The complete genome of Flexibacter litoralis DSM 6794.</title>
        <authorList>
            <person name="Lucas S."/>
            <person name="Copeland A."/>
            <person name="Lapidus A."/>
            <person name="Glavina del Rio T."/>
            <person name="Dalin E."/>
            <person name="Tice H."/>
            <person name="Bruce D."/>
            <person name="Goodwin L."/>
            <person name="Pitluck S."/>
            <person name="Peters L."/>
            <person name="Ovchinnikova G."/>
            <person name="Lu M."/>
            <person name="Kyrpides N."/>
            <person name="Mavromatis K."/>
            <person name="Ivanova N."/>
            <person name="Brettin T."/>
            <person name="Detter J.C."/>
            <person name="Han C."/>
            <person name="Larimer F."/>
            <person name="Land M."/>
            <person name="Hauser L."/>
            <person name="Markowitz V."/>
            <person name="Cheng J.-F."/>
            <person name="Hugenholtz P."/>
            <person name="Woyke T."/>
            <person name="Wu D."/>
            <person name="Spring S."/>
            <person name="Lang E."/>
            <person name="Kopitz M."/>
            <person name="Brambilla E."/>
            <person name="Klenk H.-P."/>
            <person name="Eisen J.A."/>
        </authorList>
    </citation>
    <scope>NUCLEOTIDE SEQUENCE [LARGE SCALE GENOMIC DNA]</scope>
    <source>
        <strain evidence="2">ATCC 23117 / DSM 6794 / NBRC 15988 / NCIMB 1366 / Sio-4</strain>
    </source>
</reference>
<dbReference type="KEGG" id="fli:Fleli_2049"/>
<keyword evidence="2" id="KW-1185">Reference proteome</keyword>
<accession>I4AKE8</accession>